<dbReference type="InterPro" id="IPR050879">
    <property type="entry name" value="Acyltransferase_3"/>
</dbReference>
<name>A0A9X0UD83_9PROT</name>
<dbReference type="Pfam" id="PF01757">
    <property type="entry name" value="Acyl_transf_3"/>
    <property type="match status" value="1"/>
</dbReference>
<feature type="transmembrane region" description="Helical" evidence="1">
    <location>
        <begin position="60"/>
        <end position="79"/>
    </location>
</feature>
<accession>A0A9X0UD83</accession>
<dbReference type="GO" id="GO:0016020">
    <property type="term" value="C:membrane"/>
    <property type="evidence" value="ECO:0007669"/>
    <property type="project" value="TreeGrafter"/>
</dbReference>
<evidence type="ECO:0000259" key="2">
    <source>
        <dbReference type="Pfam" id="PF01757"/>
    </source>
</evidence>
<feature type="transmembrane region" description="Helical" evidence="1">
    <location>
        <begin position="100"/>
        <end position="123"/>
    </location>
</feature>
<feature type="domain" description="Acyltransferase 3" evidence="2">
    <location>
        <begin position="19"/>
        <end position="349"/>
    </location>
</feature>
<evidence type="ECO:0000313" key="4">
    <source>
        <dbReference type="Proteomes" id="UP000600101"/>
    </source>
</evidence>
<keyword evidence="1" id="KW-1133">Transmembrane helix</keyword>
<keyword evidence="4" id="KW-1185">Reference proteome</keyword>
<dbReference type="GO" id="GO:0016747">
    <property type="term" value="F:acyltransferase activity, transferring groups other than amino-acyl groups"/>
    <property type="evidence" value="ECO:0007669"/>
    <property type="project" value="InterPro"/>
</dbReference>
<proteinExistence type="predicted"/>
<evidence type="ECO:0000313" key="3">
    <source>
        <dbReference type="EMBL" id="MBC4015283.1"/>
    </source>
</evidence>
<feature type="transmembrane region" description="Helical" evidence="1">
    <location>
        <begin position="264"/>
        <end position="282"/>
    </location>
</feature>
<feature type="transmembrane region" description="Helical" evidence="1">
    <location>
        <begin position="303"/>
        <end position="323"/>
    </location>
</feature>
<comment type="caution">
    <text evidence="3">The sequence shown here is derived from an EMBL/GenBank/DDBJ whole genome shotgun (WGS) entry which is preliminary data.</text>
</comment>
<sequence>MQQRVRAAKHAGAAPRQAGLTRLRFFFISWVILYHLNLPLQVDAIWPQLHWPEALLRHGYLGVDGFFLLSGFALWLGYGTRPPWSSATVRDFLLRRVAKIWPLHALALLALALLVGLSVLAGLPIRDPERFGLDEFVLQLLLVNAWETSQRFAWNYPSWALSVEWAGYLAFPLLLRGVVGVPRWASPLVALAAFGGLWRFASAVPEVGLNWTLHLGLVRFGLEFTLGLALGRMATEGMLPRALPLLAVAALPVGVLWWDDALSVLGLTGLIVAVWQAGTAGSRAAQPAPARPDLLLRLGEASFGVYLCWVFVEAVLVLVLRLVEPGPTGRVGLMLAGFVASLVAGWLAWRWVEVPAHRWIIRRAAAPPRRQEAGATASS</sequence>
<feature type="transmembrane region" description="Helical" evidence="1">
    <location>
        <begin position="211"/>
        <end position="230"/>
    </location>
</feature>
<keyword evidence="3" id="KW-0012">Acyltransferase</keyword>
<evidence type="ECO:0000256" key="1">
    <source>
        <dbReference type="SAM" id="Phobius"/>
    </source>
</evidence>
<dbReference type="InterPro" id="IPR002656">
    <property type="entry name" value="Acyl_transf_3_dom"/>
</dbReference>
<dbReference type="Proteomes" id="UP000600101">
    <property type="component" value="Unassembled WGS sequence"/>
</dbReference>
<gene>
    <name evidence="3" type="ORF">H7965_08080</name>
</gene>
<feature type="transmembrane region" description="Helical" evidence="1">
    <location>
        <begin position="329"/>
        <end position="349"/>
    </location>
</feature>
<dbReference type="PANTHER" id="PTHR23028">
    <property type="entry name" value="ACETYLTRANSFERASE"/>
    <property type="match status" value="1"/>
</dbReference>
<dbReference type="AlphaFoldDB" id="A0A9X0UD83"/>
<protein>
    <submittedName>
        <fullName evidence="3">Acyltransferase</fullName>
    </submittedName>
</protein>
<dbReference type="RefSeq" id="WP_186770047.1">
    <property type="nucleotide sequence ID" value="NZ_JACOMF010000006.1"/>
</dbReference>
<feature type="transmembrane region" description="Helical" evidence="1">
    <location>
        <begin position="21"/>
        <end position="40"/>
    </location>
</feature>
<dbReference type="PANTHER" id="PTHR23028:SF53">
    <property type="entry name" value="ACYL_TRANSF_3 DOMAIN-CONTAINING PROTEIN"/>
    <property type="match status" value="1"/>
</dbReference>
<keyword evidence="1" id="KW-0472">Membrane</keyword>
<organism evidence="3 4">
    <name type="scientific">Siccirubricoccus deserti</name>
    <dbReference type="NCBI Taxonomy" id="2013562"/>
    <lineage>
        <taxon>Bacteria</taxon>
        <taxon>Pseudomonadati</taxon>
        <taxon>Pseudomonadota</taxon>
        <taxon>Alphaproteobacteria</taxon>
        <taxon>Acetobacterales</taxon>
        <taxon>Roseomonadaceae</taxon>
        <taxon>Siccirubricoccus</taxon>
    </lineage>
</organism>
<keyword evidence="3" id="KW-0808">Transferase</keyword>
<reference evidence="3" key="1">
    <citation type="submission" date="2020-08" db="EMBL/GenBank/DDBJ databases">
        <authorList>
            <person name="Hu Y."/>
            <person name="Nguyen S.V."/>
            <person name="Li F."/>
            <person name="Fanning S."/>
        </authorList>
    </citation>
    <scope>NUCLEOTIDE SEQUENCE</scope>
    <source>
        <strain evidence="3">SYSU D8009</strain>
    </source>
</reference>
<dbReference type="GO" id="GO:0000271">
    <property type="term" value="P:polysaccharide biosynthetic process"/>
    <property type="evidence" value="ECO:0007669"/>
    <property type="project" value="TreeGrafter"/>
</dbReference>
<dbReference type="EMBL" id="JACOMF010000006">
    <property type="protein sequence ID" value="MBC4015283.1"/>
    <property type="molecule type" value="Genomic_DNA"/>
</dbReference>
<feature type="transmembrane region" description="Helical" evidence="1">
    <location>
        <begin position="187"/>
        <end position="205"/>
    </location>
</feature>
<keyword evidence="1" id="KW-0812">Transmembrane</keyword>